<sequence>MTLFESFLSEVSAPVAAPVAPFTVTQGATHKLTMRKGRAKNFRSIGNEFIEIDYMKNASTLITSDDNGAGKSTLMVWLPIFVLFNDTYSKREKKAGLVNSMSRKDCVAELEFFTKGDEWKVRRGIKPDFIEVSKLVNGEWKILENDAAKSDTNKLIQEIVGVDQKMFENAIVLGKEKYIPFSEMMTADRRLMVETIWDLGFFSIMNEDVKAAIKKIIAQLNATDQDKRMVDTELHGKYAQLEQAEAANEQLKQHSQEALDFAITVESQMTAEVEKAHADAELVDEVIDHLTDSAKTVREEVVNAAEPEVAALVESYQAPLAEREQQNEMDLQNAIVAKEDHDADKAGIVARQEKLKEEIERILENGKRLTNQFVEANKNVKTGESFCTRFTTELEGHRASIQRFHDMGTCPTCTQLVSDDTKARISDEYQPKITELETKLSVAQARTEELENEAEEFSLAVQKNQAEHALVFEQLSEVNFALREHETKSRELQRIIDDVKAQGDNALRGILRERDRRVVDLRAAIAHRANDAASAIDLQLLETKERRSQIIASLRDLHSKLDGHRTYMDDLRRKLAIEPTSTTELRKAIEDLEARSSQLSDIQVELDESRQDHEHLLFQLRDDQTKANIISLYLPFLNSKVNEYLEGLNMFLQVQMDDTFEIIMASPERKGQSIFSLSTGQRARLNIAITMALRDVANLKASVQCNILVFDEILENLSERGVQEAVMMLKNKFRGNNLFVISQREQEFQEYFENNIRYGLRNGVTTVIEKN</sequence>
<dbReference type="Proteomes" id="UP000030322">
    <property type="component" value="Segment"/>
</dbReference>
<feature type="domain" description="RecF/RecN/SMC N-terminal" evidence="2">
    <location>
        <begin position="39"/>
        <end position="757"/>
    </location>
</feature>
<dbReference type="CDD" id="cd00267">
    <property type="entry name" value="ABC_ATPase"/>
    <property type="match status" value="1"/>
</dbReference>
<dbReference type="RefSeq" id="YP_009147584.1">
    <property type="nucleotide sequence ID" value="NC_027340.1"/>
</dbReference>
<organism evidence="3 4">
    <name type="scientific">Erwinia phage phiEa2809</name>
    <dbReference type="NCBI Taxonomy" id="1564096"/>
    <lineage>
        <taxon>Viruses</taxon>
        <taxon>Duplodnaviria</taxon>
        <taxon>Heunggongvirae</taxon>
        <taxon>Uroviricota</taxon>
        <taxon>Caudoviricetes</taxon>
        <taxon>Pantevenvirales</taxon>
        <taxon>Ackermannviridae</taxon>
        <taxon>Nezavisimistyvirus</taxon>
        <taxon>Nezavisimistyvirus Ea2809</taxon>
    </lineage>
</organism>
<accession>A0A0A0YST3</accession>
<gene>
    <name evidence="3" type="ORF">NW77_072</name>
</gene>
<keyword evidence="1" id="KW-0175">Coiled coil</keyword>
<dbReference type="PANTHER" id="PTHR32114:SF2">
    <property type="entry name" value="ABC TRANSPORTER ABCH.3"/>
    <property type="match status" value="1"/>
</dbReference>
<feature type="coiled-coil region" evidence="1">
    <location>
        <begin position="234"/>
        <end position="261"/>
    </location>
</feature>
<evidence type="ECO:0000259" key="2">
    <source>
        <dbReference type="Pfam" id="PF02463"/>
    </source>
</evidence>
<keyword evidence="4" id="KW-1185">Reference proteome</keyword>
<evidence type="ECO:0000313" key="3">
    <source>
        <dbReference type="EMBL" id="AIX13080.1"/>
    </source>
</evidence>
<feature type="coiled-coil region" evidence="1">
    <location>
        <begin position="433"/>
        <end position="502"/>
    </location>
</feature>
<dbReference type="SUPFAM" id="SSF52540">
    <property type="entry name" value="P-loop containing nucleoside triphosphate hydrolases"/>
    <property type="match status" value="1"/>
</dbReference>
<dbReference type="Gene3D" id="3.40.50.300">
    <property type="entry name" value="P-loop containing nucleotide triphosphate hydrolases"/>
    <property type="match status" value="2"/>
</dbReference>
<dbReference type="SUPFAM" id="SSF75712">
    <property type="entry name" value="Rad50 coiled-coil Zn hook"/>
    <property type="match status" value="1"/>
</dbReference>
<dbReference type="GO" id="GO:0004519">
    <property type="term" value="F:endonuclease activity"/>
    <property type="evidence" value="ECO:0007669"/>
    <property type="project" value="UniProtKB-KW"/>
</dbReference>
<reference evidence="3 4" key="1">
    <citation type="submission" date="2014-10" db="EMBL/GenBank/DDBJ databases">
        <title>Characterization of a new ViI-like Erwinia amylovora bacteriophage.</title>
        <authorList>
            <person name="Lagonenko A.L."/>
            <person name="Valentovich L.N."/>
        </authorList>
    </citation>
    <scope>NUCLEOTIDE SEQUENCE [LARGE SCALE GENOMIC DNA]</scope>
</reference>
<dbReference type="InterPro" id="IPR003395">
    <property type="entry name" value="RecF/RecN/SMC_N"/>
</dbReference>
<dbReference type="KEGG" id="vg:24623199"/>
<dbReference type="Pfam" id="PF02463">
    <property type="entry name" value="SMC_N"/>
    <property type="match status" value="1"/>
</dbReference>
<dbReference type="Gene3D" id="1.10.287.510">
    <property type="entry name" value="Helix hairpin bin"/>
    <property type="match status" value="1"/>
</dbReference>
<dbReference type="GeneID" id="24623199"/>
<dbReference type="InterPro" id="IPR027417">
    <property type="entry name" value="P-loop_NTPase"/>
</dbReference>
<name>A0A0A0YST3_9CAUD</name>
<dbReference type="EMBL" id="KP037007">
    <property type="protein sequence ID" value="AIX13080.1"/>
    <property type="molecule type" value="Genomic_DNA"/>
</dbReference>
<keyword evidence="3" id="KW-0255">Endonuclease</keyword>
<protein>
    <submittedName>
        <fullName evidence="3">Recombination endonuclease subunit</fullName>
    </submittedName>
</protein>
<evidence type="ECO:0000313" key="4">
    <source>
        <dbReference type="Proteomes" id="UP000030322"/>
    </source>
</evidence>
<dbReference type="PANTHER" id="PTHR32114">
    <property type="entry name" value="ABC TRANSPORTER ABCH.3"/>
    <property type="match status" value="1"/>
</dbReference>
<keyword evidence="3" id="KW-0378">Hydrolase</keyword>
<evidence type="ECO:0000256" key="1">
    <source>
        <dbReference type="SAM" id="Coils"/>
    </source>
</evidence>
<proteinExistence type="predicted"/>
<keyword evidence="3" id="KW-0540">Nuclease</keyword>
<dbReference type="OrthoDB" id="6017at10239"/>